<evidence type="ECO:0000313" key="2">
    <source>
        <dbReference type="EMBL" id="MDT0319226.1"/>
    </source>
</evidence>
<dbReference type="RefSeq" id="WP_311598394.1">
    <property type="nucleotide sequence ID" value="NZ_JAVREM010000012.1"/>
</dbReference>
<dbReference type="PANTHER" id="PTHR43157">
    <property type="entry name" value="PHOSPHATIDYLINOSITOL-GLYCAN BIOSYNTHESIS CLASS F PROTEIN-RELATED"/>
    <property type="match status" value="1"/>
</dbReference>
<name>A0ABU2LNQ5_9ACTN</name>
<gene>
    <name evidence="2" type="ORF">RNC47_12850</name>
</gene>
<accession>A0ABU2LNQ5</accession>
<protein>
    <submittedName>
        <fullName evidence="2">SDR family NAD(P)-dependent oxidoreductase</fullName>
    </submittedName>
</protein>
<dbReference type="InterPro" id="IPR036291">
    <property type="entry name" value="NAD(P)-bd_dom_sf"/>
</dbReference>
<dbReference type="SUPFAM" id="SSF51735">
    <property type="entry name" value="NAD(P)-binding Rossmann-fold domains"/>
    <property type="match status" value="1"/>
</dbReference>
<dbReference type="Gene3D" id="3.40.50.720">
    <property type="entry name" value="NAD(P)-binding Rossmann-like Domain"/>
    <property type="match status" value="1"/>
</dbReference>
<organism evidence="2 3">
    <name type="scientific">Streptomyces millisiae</name>
    <dbReference type="NCBI Taxonomy" id="3075542"/>
    <lineage>
        <taxon>Bacteria</taxon>
        <taxon>Bacillati</taxon>
        <taxon>Actinomycetota</taxon>
        <taxon>Actinomycetes</taxon>
        <taxon>Kitasatosporales</taxon>
        <taxon>Streptomycetaceae</taxon>
        <taxon>Streptomyces</taxon>
    </lineage>
</organism>
<sequence>MTESTDPPRTVLVTGATDGLGRALAHDLAASGAELILHGRSRERLDRLVAELVAGGAGEPRTVVADFAELAQVRRMAEEVRATAGRLDVLVNNAGVGGGEPDGRTRRTSADGHELRLAVNHLAGFLLTLELLPLLRASAPARVVNVASLGQHPIDFGDLMLEHGYDGWRAYRQSKLAQIMCGFELAGRLPAEEVTVNSLHPATYMPTKMVLADLGSSVDTLEEGVAATRRLVLAPELATTTGRFYDRTRESRAHAQAYDAAARRRLWDRSVELTGAPTPA</sequence>
<dbReference type="Proteomes" id="UP001183420">
    <property type="component" value="Unassembled WGS sequence"/>
</dbReference>
<reference evidence="3" key="1">
    <citation type="submission" date="2023-07" db="EMBL/GenBank/DDBJ databases">
        <title>30 novel species of actinomycetes from the DSMZ collection.</title>
        <authorList>
            <person name="Nouioui I."/>
        </authorList>
    </citation>
    <scope>NUCLEOTIDE SEQUENCE [LARGE SCALE GENOMIC DNA]</scope>
    <source>
        <strain evidence="3">DSM 44918</strain>
    </source>
</reference>
<dbReference type="PRINTS" id="PR00081">
    <property type="entry name" value="GDHRDH"/>
</dbReference>
<evidence type="ECO:0000313" key="3">
    <source>
        <dbReference type="Proteomes" id="UP001183420"/>
    </source>
</evidence>
<comment type="caution">
    <text evidence="2">The sequence shown here is derived from an EMBL/GenBank/DDBJ whole genome shotgun (WGS) entry which is preliminary data.</text>
</comment>
<dbReference type="Pfam" id="PF00106">
    <property type="entry name" value="adh_short"/>
    <property type="match status" value="1"/>
</dbReference>
<proteinExistence type="predicted"/>
<dbReference type="PANTHER" id="PTHR43157:SF31">
    <property type="entry name" value="PHOSPHATIDYLINOSITOL-GLYCAN BIOSYNTHESIS CLASS F PROTEIN"/>
    <property type="match status" value="1"/>
</dbReference>
<evidence type="ECO:0000256" key="1">
    <source>
        <dbReference type="ARBA" id="ARBA00023002"/>
    </source>
</evidence>
<dbReference type="EMBL" id="JAVREM010000012">
    <property type="protein sequence ID" value="MDT0319226.1"/>
    <property type="molecule type" value="Genomic_DNA"/>
</dbReference>
<dbReference type="InterPro" id="IPR002347">
    <property type="entry name" value="SDR_fam"/>
</dbReference>
<keyword evidence="3" id="KW-1185">Reference proteome</keyword>
<keyword evidence="1" id="KW-0560">Oxidoreductase</keyword>